<keyword evidence="2" id="KW-0732">Signal</keyword>
<evidence type="ECO:0000256" key="2">
    <source>
        <dbReference type="SAM" id="SignalP"/>
    </source>
</evidence>
<dbReference type="EMBL" id="CDMC01000003">
    <property type="protein sequence ID" value="CEL02171.1"/>
    <property type="molecule type" value="Genomic_DNA"/>
</dbReference>
<organism evidence="3 4">
    <name type="scientific">Aspergillus calidoustus</name>
    <dbReference type="NCBI Taxonomy" id="454130"/>
    <lineage>
        <taxon>Eukaryota</taxon>
        <taxon>Fungi</taxon>
        <taxon>Dikarya</taxon>
        <taxon>Ascomycota</taxon>
        <taxon>Pezizomycotina</taxon>
        <taxon>Eurotiomycetes</taxon>
        <taxon>Eurotiomycetidae</taxon>
        <taxon>Eurotiales</taxon>
        <taxon>Aspergillaceae</taxon>
        <taxon>Aspergillus</taxon>
        <taxon>Aspergillus subgen. Nidulantes</taxon>
    </lineage>
</organism>
<feature type="transmembrane region" description="Helical" evidence="1">
    <location>
        <begin position="285"/>
        <end position="305"/>
    </location>
</feature>
<accession>A0A0U5FRY8</accession>
<proteinExistence type="predicted"/>
<evidence type="ECO:0000313" key="4">
    <source>
        <dbReference type="Proteomes" id="UP000054771"/>
    </source>
</evidence>
<evidence type="ECO:0000313" key="3">
    <source>
        <dbReference type="EMBL" id="CEL02171.1"/>
    </source>
</evidence>
<gene>
    <name evidence="3" type="ORF">ASPCAL03343</name>
</gene>
<feature type="transmembrane region" description="Helical" evidence="1">
    <location>
        <begin position="208"/>
        <end position="230"/>
    </location>
</feature>
<dbReference type="Proteomes" id="UP000054771">
    <property type="component" value="Unassembled WGS sequence"/>
</dbReference>
<evidence type="ECO:0000256" key="1">
    <source>
        <dbReference type="SAM" id="Phobius"/>
    </source>
</evidence>
<keyword evidence="4" id="KW-1185">Reference proteome</keyword>
<feature type="signal peptide" evidence="2">
    <location>
        <begin position="1"/>
        <end position="22"/>
    </location>
</feature>
<protein>
    <submittedName>
        <fullName evidence="3">Uncharacterized protein</fullName>
    </submittedName>
</protein>
<feature type="chain" id="PRO_5006857240" evidence="2">
    <location>
        <begin position="23"/>
        <end position="462"/>
    </location>
</feature>
<dbReference type="AlphaFoldDB" id="A0A0U5FRY8"/>
<sequence length="462" mass="50969">MSPYMLARRALGLLLQAVVAQAKLPLATNKPEAELKNSKEVTFDPLGVAAILHNPRAHRSAARLYTQPYGSALTWPHFMMFGATLIPLQVLVAHLDRGSNNIHPAVASLCLGGTTQLPIVSDTRLRELSLDVSNSWLRDAIGFKASLHALNDIMIVNIPPAHPEGSVGGVENRNAHRLILGILSLLTGLMFTGVVVAAILVLDLWALALFFFYGLHWLAGVGISIVAPLYRSRDRVMPDRSPRSAIIERPMGGLVVLRGTQETFEIWARSNWDFQRSLLNNCLHWSWISTGAIAAICSVACMVNMRGYIQLAFLGLLLCSSLAEIVASRFYSQLDTEVFNASTCLLLESTTRIQAIVRATVEIDAAYRLHGINWIELGLLPPLGTFQGMVSLLAQVNTFQDRVEAGEETVPAQGPVHHKSVEGAFQQFTEGVESSHQTLANRILHDVQTSLEVWWEREKRRH</sequence>
<name>A0A0U5FRY8_ASPCI</name>
<reference evidence="4" key="1">
    <citation type="journal article" date="2016" name="Genome Announc.">
        <title>Draft genome sequences of fungus Aspergillus calidoustus.</title>
        <authorList>
            <person name="Horn F."/>
            <person name="Linde J."/>
            <person name="Mattern D.J."/>
            <person name="Walther G."/>
            <person name="Guthke R."/>
            <person name="Scherlach K."/>
            <person name="Martin K."/>
            <person name="Brakhage A.A."/>
            <person name="Petzke L."/>
            <person name="Valiante V."/>
        </authorList>
    </citation>
    <scope>NUCLEOTIDE SEQUENCE [LARGE SCALE GENOMIC DNA]</scope>
    <source>
        <strain evidence="4">SF006504</strain>
    </source>
</reference>
<feature type="transmembrane region" description="Helical" evidence="1">
    <location>
        <begin position="311"/>
        <end position="331"/>
    </location>
</feature>
<dbReference type="OrthoDB" id="5381783at2759"/>
<dbReference type="STRING" id="454130.A0A0U5FRY8"/>
<keyword evidence="1" id="KW-0472">Membrane</keyword>
<feature type="transmembrane region" description="Helical" evidence="1">
    <location>
        <begin position="178"/>
        <end position="202"/>
    </location>
</feature>
<keyword evidence="1" id="KW-0812">Transmembrane</keyword>
<keyword evidence="1" id="KW-1133">Transmembrane helix</keyword>